<dbReference type="GO" id="GO:0009306">
    <property type="term" value="P:protein secretion"/>
    <property type="evidence" value="ECO:0007669"/>
    <property type="project" value="TreeGrafter"/>
</dbReference>
<reference evidence="5 6" key="1">
    <citation type="submission" date="2018-08" db="EMBL/GenBank/DDBJ databases">
        <title>Draft genome of the lignicolous fungus Coniochaeta pulveracea.</title>
        <authorList>
            <person name="Borstlap C.J."/>
            <person name="De Witt R.N."/>
            <person name="Botha A."/>
            <person name="Volschenk H."/>
        </authorList>
    </citation>
    <scope>NUCLEOTIDE SEQUENCE [LARGE SCALE GENOMIC DNA]</scope>
    <source>
        <strain evidence="5 6">CAB683</strain>
    </source>
</reference>
<gene>
    <name evidence="5" type="ORF">DL546_006214</name>
</gene>
<organism evidence="5 6">
    <name type="scientific">Coniochaeta pulveracea</name>
    <dbReference type="NCBI Taxonomy" id="177199"/>
    <lineage>
        <taxon>Eukaryota</taxon>
        <taxon>Fungi</taxon>
        <taxon>Dikarya</taxon>
        <taxon>Ascomycota</taxon>
        <taxon>Pezizomycotina</taxon>
        <taxon>Sordariomycetes</taxon>
        <taxon>Sordariomycetidae</taxon>
        <taxon>Coniochaetales</taxon>
        <taxon>Coniochaetaceae</taxon>
        <taxon>Coniochaeta</taxon>
    </lineage>
</organism>
<evidence type="ECO:0000256" key="2">
    <source>
        <dbReference type="SAM" id="MobiDB-lite"/>
    </source>
</evidence>
<feature type="domain" description="RNA polymerase II assembly factor Rtp1 C-terminal" evidence="4">
    <location>
        <begin position="560"/>
        <end position="660"/>
    </location>
</feature>
<dbReference type="SUPFAM" id="SSF48371">
    <property type="entry name" value="ARM repeat"/>
    <property type="match status" value="1"/>
</dbReference>
<dbReference type="InterPro" id="IPR039600">
    <property type="entry name" value="TANGO6/Rtp1"/>
</dbReference>
<dbReference type="Pfam" id="PF10304">
    <property type="entry name" value="RTP1_C2"/>
    <property type="match status" value="1"/>
</dbReference>
<dbReference type="Pfam" id="PF10363">
    <property type="entry name" value="RTP1_C1"/>
    <property type="match status" value="1"/>
</dbReference>
<evidence type="ECO:0008006" key="7">
    <source>
        <dbReference type="Google" id="ProtNLM"/>
    </source>
</evidence>
<dbReference type="Proteomes" id="UP000275385">
    <property type="component" value="Unassembled WGS sequence"/>
</dbReference>
<evidence type="ECO:0000256" key="1">
    <source>
        <dbReference type="ARBA" id="ARBA00005724"/>
    </source>
</evidence>
<dbReference type="PANTHER" id="PTHR20959:SF1">
    <property type="entry name" value="TRANSPORT AND GOLGI ORGANIZATION PROTEIN 6 HOMOLOG"/>
    <property type="match status" value="1"/>
</dbReference>
<dbReference type="InterPro" id="IPR019414">
    <property type="entry name" value="Rtp1_C2"/>
</dbReference>
<keyword evidence="6" id="KW-1185">Reference proteome</keyword>
<dbReference type="EMBL" id="QVQW01000011">
    <property type="protein sequence ID" value="RKU46959.1"/>
    <property type="molecule type" value="Genomic_DNA"/>
</dbReference>
<feature type="region of interest" description="Disordered" evidence="2">
    <location>
        <begin position="902"/>
        <end position="927"/>
    </location>
</feature>
<dbReference type="OrthoDB" id="39591at2759"/>
<evidence type="ECO:0000313" key="5">
    <source>
        <dbReference type="EMBL" id="RKU46959.1"/>
    </source>
</evidence>
<evidence type="ECO:0000259" key="3">
    <source>
        <dbReference type="Pfam" id="PF10304"/>
    </source>
</evidence>
<feature type="domain" description="RNA polymerase II assembly factor Rtp1 C-terminal" evidence="3">
    <location>
        <begin position="834"/>
        <end position="864"/>
    </location>
</feature>
<protein>
    <recommendedName>
        <fullName evidence="7">RNA polymerase II assembly factor Rtp1 C-terminal domain-containing protein</fullName>
    </recommendedName>
</protein>
<dbReference type="InterPro" id="IPR019451">
    <property type="entry name" value="Rtp1_C1"/>
</dbReference>
<dbReference type="AlphaFoldDB" id="A0A420YGG5"/>
<name>A0A420YGG5_9PEZI</name>
<dbReference type="InterPro" id="IPR016024">
    <property type="entry name" value="ARM-type_fold"/>
</dbReference>
<dbReference type="PANTHER" id="PTHR20959">
    <property type="entry name" value="TRANSPORT AND GOLGI ORGANIZATION PROTEIN 6 FAMILY MEMBER"/>
    <property type="match status" value="1"/>
</dbReference>
<accession>A0A420YGG5</accession>
<comment type="similarity">
    <text evidence="1">Belongs to the Tango6 family.</text>
</comment>
<evidence type="ECO:0000313" key="6">
    <source>
        <dbReference type="Proteomes" id="UP000275385"/>
    </source>
</evidence>
<comment type="caution">
    <text evidence="5">The sequence shown here is derived from an EMBL/GenBank/DDBJ whole genome shotgun (WGS) entry which is preliminary data.</text>
</comment>
<sequence>MATPAPAMESRQDGKEARQKLVQSLLDAGSKAFHPEASPEVRSEGQRELNELIQRTRTLSLIPALNMLIRPNHAPPWLQSELIGVLTTLPLRSDGVRGTLEFVFAVHPTSTVKNSEAATPQKQGANITHEALKLATAMLATPPKRVRPEAWYSGIAPQLLKLLDGDDGPEMTKVASYVIGFGILGRKDFGAPGTPGWKAFAEPMLRQINPSLSTTAAPGEEVIDDIVDLSHDKVLVSSEQLALALRRLKTLVVSHPNPSLCKRLVRPVLLPLWALASWPELGSQAKEAFSNPALDLLKIYLKLGVPADIYDFFIQHLTYTGPAESAKTPWQFKLATDCMLRIVAPRSIIGSSQQQSKINLAKVDARLNVFMDLLEATASDVDISSIFLDLFKKWLDSKPQHKAGQIIVMEIDEPQDDAVKKIVELKLLQAMMEKWPEKVISRSDHALELVSQVLDNPEVTHGEEEGTAVALSILNLVITAPRFRKASVDPDVLRRLEVSLDKLSKLPESDVVGTARNLSLLLKYRDEMGDEAELSAPPTDRQVEDRKTYNLAVSYIVQVDSPPPVRMEGLNLLSGLVQSHSPVLDIPAVLVIMSSLLTSDEDYINLKVIKIYTLLANAHPKSVVRDLLDHYVDPQEKATVDTRLRFGEALTQVIERLGETFSGDLAQDVCNALLSTAGRRGYRPKTERRQAKDAAAAARKKKEDDEVWGGEAPDVDALKDEIEGISEEERARNEIIARIVSGWESKRGTEDIRVRASALSILAVGMETNIVGIGSEAISNSVDLAINILTLEPEEEKGILRRSAVLLILDFVKALETARREKRKLGFGLTEQSREDILRVLEYIAGTDNDGLVRQHANDVVESLKNYEMISALPDLSKEEQMPLMGRLAGLAINPVLEISPDLGRSNPGERHELGTTGGRPRIEEIE</sequence>
<evidence type="ECO:0000259" key="4">
    <source>
        <dbReference type="Pfam" id="PF10363"/>
    </source>
</evidence>
<proteinExistence type="inferred from homology"/>